<gene>
    <name evidence="13" type="ORF">BTO11_15945</name>
</gene>
<name>A0A2S7UYY4_9GAMM</name>
<dbReference type="GO" id="GO:0015628">
    <property type="term" value="P:protein secretion by the type II secretion system"/>
    <property type="evidence" value="ECO:0007669"/>
    <property type="project" value="InterPro"/>
</dbReference>
<dbReference type="Gene3D" id="3.55.40.10">
    <property type="entry name" value="minor pseudopilin epsh domain"/>
    <property type="match status" value="1"/>
</dbReference>
<feature type="transmembrane region" description="Helical" evidence="11">
    <location>
        <begin position="46"/>
        <end position="68"/>
    </location>
</feature>
<evidence type="ECO:0000256" key="3">
    <source>
        <dbReference type="ARBA" id="ARBA00022475"/>
    </source>
</evidence>
<keyword evidence="7 11" id="KW-1133">Transmembrane helix</keyword>
<organism evidence="13 14">
    <name type="scientific">Psychrosphaera saromensis</name>
    <dbReference type="NCBI Taxonomy" id="716813"/>
    <lineage>
        <taxon>Bacteria</taxon>
        <taxon>Pseudomonadati</taxon>
        <taxon>Pseudomonadota</taxon>
        <taxon>Gammaproteobacteria</taxon>
        <taxon>Alteromonadales</taxon>
        <taxon>Pseudoalteromonadaceae</taxon>
        <taxon>Psychrosphaera</taxon>
    </lineage>
</organism>
<comment type="similarity">
    <text evidence="9">Belongs to the GSP H family.</text>
</comment>
<evidence type="ECO:0000256" key="9">
    <source>
        <dbReference type="ARBA" id="ARBA00025772"/>
    </source>
</evidence>
<evidence type="ECO:0000256" key="10">
    <source>
        <dbReference type="ARBA" id="ARBA00030775"/>
    </source>
</evidence>
<keyword evidence="6 11" id="KW-0812">Transmembrane</keyword>
<keyword evidence="8 11" id="KW-0472">Membrane</keyword>
<dbReference type="Proteomes" id="UP000239007">
    <property type="component" value="Unassembled WGS sequence"/>
</dbReference>
<evidence type="ECO:0000256" key="7">
    <source>
        <dbReference type="ARBA" id="ARBA00022989"/>
    </source>
</evidence>
<evidence type="ECO:0000256" key="2">
    <source>
        <dbReference type="ARBA" id="ARBA00021549"/>
    </source>
</evidence>
<dbReference type="GO" id="GO:0005886">
    <property type="term" value="C:plasma membrane"/>
    <property type="evidence" value="ECO:0007669"/>
    <property type="project" value="UniProtKB-SubCell"/>
</dbReference>
<dbReference type="GO" id="GO:0015627">
    <property type="term" value="C:type II protein secretion system complex"/>
    <property type="evidence" value="ECO:0007669"/>
    <property type="project" value="InterPro"/>
</dbReference>
<evidence type="ECO:0000256" key="6">
    <source>
        <dbReference type="ARBA" id="ARBA00022692"/>
    </source>
</evidence>
<feature type="domain" description="General secretion pathway GspH" evidence="12">
    <location>
        <begin position="76"/>
        <end position="187"/>
    </location>
</feature>
<evidence type="ECO:0000256" key="1">
    <source>
        <dbReference type="ARBA" id="ARBA00004377"/>
    </source>
</evidence>
<dbReference type="NCBIfam" id="TIGR02532">
    <property type="entry name" value="IV_pilin_GFxxxE"/>
    <property type="match status" value="1"/>
</dbReference>
<evidence type="ECO:0000256" key="8">
    <source>
        <dbReference type="ARBA" id="ARBA00023136"/>
    </source>
</evidence>
<dbReference type="InterPro" id="IPR012902">
    <property type="entry name" value="N_methyl_site"/>
</dbReference>
<keyword evidence="3" id="KW-1003">Cell membrane</keyword>
<protein>
    <recommendedName>
        <fullName evidence="2">Type II secretion system protein H</fullName>
    </recommendedName>
    <alternativeName>
        <fullName evidence="10">General secretion pathway protein H</fullName>
    </alternativeName>
</protein>
<evidence type="ECO:0000313" key="14">
    <source>
        <dbReference type="Proteomes" id="UP000239007"/>
    </source>
</evidence>
<evidence type="ECO:0000259" key="12">
    <source>
        <dbReference type="Pfam" id="PF12019"/>
    </source>
</evidence>
<evidence type="ECO:0000256" key="11">
    <source>
        <dbReference type="SAM" id="Phobius"/>
    </source>
</evidence>
<keyword evidence="5" id="KW-0997">Cell inner membrane</keyword>
<comment type="caution">
    <text evidence="13">The sequence shown here is derived from an EMBL/GenBank/DDBJ whole genome shotgun (WGS) entry which is preliminary data.</text>
</comment>
<evidence type="ECO:0000313" key="13">
    <source>
        <dbReference type="EMBL" id="PQJ54999.1"/>
    </source>
</evidence>
<sequence length="201" mass="22209">MNSVGIVDVNSILQVVSADAENLRVKNAVNSPAKHDEQQGFTLIEMMLVVALIATLSMVVSPSLSAFFQRNKLTSEVNQFSSHLQLAKSIAASQFTYVMTCPTQDRINCTGNWQDEIITFTDQNNNGFVDSTDKILSSYKVSLPVKVYANRDEVRFAPINTTMTTTATIALCINEQVKQALVISNVGRIRLELDKDKVNCD</sequence>
<dbReference type="EMBL" id="MSCH01000003">
    <property type="protein sequence ID" value="PQJ54999.1"/>
    <property type="molecule type" value="Genomic_DNA"/>
</dbReference>
<dbReference type="Pfam" id="PF12019">
    <property type="entry name" value="GspH"/>
    <property type="match status" value="1"/>
</dbReference>
<comment type="subcellular location">
    <subcellularLocation>
        <location evidence="1">Cell inner membrane</location>
        <topology evidence="1">Single-pass membrane protein</topology>
    </subcellularLocation>
</comment>
<dbReference type="InterPro" id="IPR045584">
    <property type="entry name" value="Pilin-like"/>
</dbReference>
<dbReference type="Pfam" id="PF07963">
    <property type="entry name" value="N_methyl"/>
    <property type="match status" value="1"/>
</dbReference>
<accession>A0A2S7UYY4</accession>
<evidence type="ECO:0000256" key="5">
    <source>
        <dbReference type="ARBA" id="ARBA00022519"/>
    </source>
</evidence>
<dbReference type="AlphaFoldDB" id="A0A2S7UYY4"/>
<evidence type="ECO:0000256" key="4">
    <source>
        <dbReference type="ARBA" id="ARBA00022481"/>
    </source>
</evidence>
<dbReference type="SUPFAM" id="SSF54523">
    <property type="entry name" value="Pili subunits"/>
    <property type="match status" value="1"/>
</dbReference>
<dbReference type="InterPro" id="IPR022346">
    <property type="entry name" value="T2SS_GspH"/>
</dbReference>
<keyword evidence="4" id="KW-0488">Methylation</keyword>
<keyword evidence="14" id="KW-1185">Reference proteome</keyword>
<reference evidence="13 14" key="1">
    <citation type="submission" date="2016-12" db="EMBL/GenBank/DDBJ databases">
        <title>Diversity of luminous bacteria.</title>
        <authorList>
            <person name="Yoshizawa S."/>
            <person name="Kogure K."/>
        </authorList>
    </citation>
    <scope>NUCLEOTIDE SEQUENCE [LARGE SCALE GENOMIC DNA]</scope>
    <source>
        <strain evidence="13 14">SA4-48</strain>
    </source>
</reference>
<proteinExistence type="inferred from homology"/>
<dbReference type="PROSITE" id="PS00409">
    <property type="entry name" value="PROKAR_NTER_METHYL"/>
    <property type="match status" value="1"/>
</dbReference>